<dbReference type="AlphaFoldDB" id="A0A840I4V3"/>
<dbReference type="Gene3D" id="3.40.50.20">
    <property type="match status" value="1"/>
</dbReference>
<dbReference type="PANTHER" id="PTHR39962:SF1">
    <property type="entry name" value="LPXI FAMILY PROTEIN"/>
    <property type="match status" value="1"/>
</dbReference>
<dbReference type="EMBL" id="JACHOB010000003">
    <property type="protein sequence ID" value="MBB4659392.1"/>
    <property type="molecule type" value="Genomic_DNA"/>
</dbReference>
<dbReference type="Pfam" id="PF17930">
    <property type="entry name" value="LpxI_N"/>
    <property type="match status" value="1"/>
</dbReference>
<gene>
    <name evidence="3" type="ORF">GGQ59_001917</name>
</gene>
<evidence type="ECO:0000313" key="3">
    <source>
        <dbReference type="EMBL" id="MBB4659392.1"/>
    </source>
</evidence>
<comment type="caution">
    <text evidence="3">The sequence shown here is derived from an EMBL/GenBank/DDBJ whole genome shotgun (WGS) entry which is preliminary data.</text>
</comment>
<organism evidence="3 4">
    <name type="scientific">Parvularcula dongshanensis</name>
    <dbReference type="NCBI Taxonomy" id="1173995"/>
    <lineage>
        <taxon>Bacteria</taxon>
        <taxon>Pseudomonadati</taxon>
        <taxon>Pseudomonadota</taxon>
        <taxon>Alphaproteobacteria</taxon>
        <taxon>Parvularculales</taxon>
        <taxon>Parvularculaceae</taxon>
        <taxon>Parvularcula</taxon>
    </lineage>
</organism>
<dbReference type="InterPro" id="IPR010415">
    <property type="entry name" value="LpxI_C"/>
</dbReference>
<dbReference type="Pfam" id="PF06230">
    <property type="entry name" value="LpxI_C"/>
    <property type="match status" value="1"/>
</dbReference>
<dbReference type="Gene3D" id="3.40.140.80">
    <property type="match status" value="1"/>
</dbReference>
<dbReference type="InterPro" id="IPR043167">
    <property type="entry name" value="LpxI_C_sf"/>
</dbReference>
<feature type="domain" description="LpxI C-terminal" evidence="1">
    <location>
        <begin position="141"/>
        <end position="281"/>
    </location>
</feature>
<name>A0A840I4V3_9PROT</name>
<sequence length="289" mass="29232">MTARRWRKLGIVAGGGALPARLADACRATGAPFAVFRLRGYADAATEGYDGAECGIAEFGRLLKMLRAAECDAVVMAGTVRRPNFAGLKPDWRGAALLPKLVAAARQGDGALLGVLVETFEAEGFAVLGAEEVAATLAAGEGSLGAYAPDAAALRDVAKGAALIDALGPFDVGQGVVVRDGFVLAVEAAEGTDAMLTRCAGLPADLLGAGGGDGPPRRGVLVKRPKPTQERRVDLPTVGVRTIEGAKAAHLAGVAVEAGAALIVDREAVVSAADEAGLFLYGFTAADLG</sequence>
<dbReference type="RefSeq" id="WP_183817924.1">
    <property type="nucleotide sequence ID" value="NZ_JACHOB010000003.1"/>
</dbReference>
<evidence type="ECO:0000259" key="1">
    <source>
        <dbReference type="Pfam" id="PF06230"/>
    </source>
</evidence>
<keyword evidence="4" id="KW-1185">Reference proteome</keyword>
<dbReference type="InterPro" id="IPR053174">
    <property type="entry name" value="LpxI"/>
</dbReference>
<dbReference type="Proteomes" id="UP000563524">
    <property type="component" value="Unassembled WGS sequence"/>
</dbReference>
<dbReference type="InterPro" id="IPR041255">
    <property type="entry name" value="LpxI_N"/>
</dbReference>
<protein>
    <recommendedName>
        <fullName evidence="5">DUF1009 domain-containing protein</fullName>
    </recommendedName>
</protein>
<proteinExistence type="predicted"/>
<feature type="domain" description="LpxI N-terminal" evidence="2">
    <location>
        <begin position="8"/>
        <end position="136"/>
    </location>
</feature>
<evidence type="ECO:0000313" key="4">
    <source>
        <dbReference type="Proteomes" id="UP000563524"/>
    </source>
</evidence>
<evidence type="ECO:0000259" key="2">
    <source>
        <dbReference type="Pfam" id="PF17930"/>
    </source>
</evidence>
<reference evidence="3 4" key="1">
    <citation type="submission" date="2020-08" db="EMBL/GenBank/DDBJ databases">
        <title>Genomic Encyclopedia of Type Strains, Phase IV (KMG-IV): sequencing the most valuable type-strain genomes for metagenomic binning, comparative biology and taxonomic classification.</title>
        <authorList>
            <person name="Goeker M."/>
        </authorList>
    </citation>
    <scope>NUCLEOTIDE SEQUENCE [LARGE SCALE GENOMIC DNA]</scope>
    <source>
        <strain evidence="3 4">DSM 102850</strain>
    </source>
</reference>
<dbReference type="PANTHER" id="PTHR39962">
    <property type="entry name" value="BLL4848 PROTEIN"/>
    <property type="match status" value="1"/>
</dbReference>
<evidence type="ECO:0008006" key="5">
    <source>
        <dbReference type="Google" id="ProtNLM"/>
    </source>
</evidence>
<accession>A0A840I4V3</accession>